<dbReference type="InterPro" id="IPR011009">
    <property type="entry name" value="Kinase-like_dom_sf"/>
</dbReference>
<dbReference type="AlphaFoldDB" id="A0A9W4JP24"/>
<dbReference type="SUPFAM" id="SSF56112">
    <property type="entry name" value="Protein kinase-like (PK-like)"/>
    <property type="match status" value="1"/>
</dbReference>
<dbReference type="Proteomes" id="UP001152592">
    <property type="component" value="Unassembled WGS sequence"/>
</dbReference>
<accession>A0A9W4JP24</accession>
<name>A0A9W4JP24_9EURO</name>
<reference evidence="2" key="1">
    <citation type="submission" date="2021-07" db="EMBL/GenBank/DDBJ databases">
        <authorList>
            <person name="Branca A.L. A."/>
        </authorList>
    </citation>
    <scope>NUCLEOTIDE SEQUENCE</scope>
</reference>
<feature type="region of interest" description="Disordered" evidence="1">
    <location>
        <begin position="207"/>
        <end position="241"/>
    </location>
</feature>
<evidence type="ECO:0008006" key="4">
    <source>
        <dbReference type="Google" id="ProtNLM"/>
    </source>
</evidence>
<proteinExistence type="predicted"/>
<sequence>MEACKTLYLNDLPINVIEAERLHPGRTVFRLTLSSPLCYNIPSTSTVIVKQQRIGWEDEFQREIQAYEKLENLQGTIIPIFFGQGSFNGLDALVISEVEGITLHDLARGNFGVQQEALKMHLEKALGAFDEHKAVYWDAKPDNFLFCADAIPEQSKVMVVDLEQVEFPRPLQPWHHNLNSGNVCNLISKFKDGQNPNRPLSPANACYEPGAKGEEGRSEPIAPQRPVGWMKDEPPKSSVIC</sequence>
<organism evidence="2 3">
    <name type="scientific">Penicillium salamii</name>
    <dbReference type="NCBI Taxonomy" id="1612424"/>
    <lineage>
        <taxon>Eukaryota</taxon>
        <taxon>Fungi</taxon>
        <taxon>Dikarya</taxon>
        <taxon>Ascomycota</taxon>
        <taxon>Pezizomycotina</taxon>
        <taxon>Eurotiomycetes</taxon>
        <taxon>Eurotiomycetidae</taxon>
        <taxon>Eurotiales</taxon>
        <taxon>Aspergillaceae</taxon>
        <taxon>Penicillium</taxon>
    </lineage>
</organism>
<evidence type="ECO:0000313" key="3">
    <source>
        <dbReference type="Proteomes" id="UP001152592"/>
    </source>
</evidence>
<protein>
    <recommendedName>
        <fullName evidence="4">Protein kinase domain-containing protein</fullName>
    </recommendedName>
</protein>
<comment type="caution">
    <text evidence="2">The sequence shown here is derived from an EMBL/GenBank/DDBJ whole genome shotgun (WGS) entry which is preliminary data.</text>
</comment>
<dbReference type="EMBL" id="CAJVPD010000266">
    <property type="protein sequence ID" value="CAG8410946.1"/>
    <property type="molecule type" value="Genomic_DNA"/>
</dbReference>
<gene>
    <name evidence="2" type="ORF">PSALAMII_LOCUS8688</name>
</gene>
<dbReference type="OrthoDB" id="1888931at2759"/>
<evidence type="ECO:0000256" key="1">
    <source>
        <dbReference type="SAM" id="MobiDB-lite"/>
    </source>
</evidence>
<evidence type="ECO:0000313" key="2">
    <source>
        <dbReference type="EMBL" id="CAG8410946.1"/>
    </source>
</evidence>